<dbReference type="GO" id="GO:0099518">
    <property type="term" value="P:vesicle cytoskeletal trafficking"/>
    <property type="evidence" value="ECO:0007669"/>
    <property type="project" value="TreeGrafter"/>
</dbReference>
<feature type="coiled-coil region" evidence="1">
    <location>
        <begin position="311"/>
        <end position="471"/>
    </location>
</feature>
<feature type="compositionally biased region" description="Polar residues" evidence="2">
    <location>
        <begin position="556"/>
        <end position="574"/>
    </location>
</feature>
<feature type="compositionally biased region" description="Low complexity" evidence="2">
    <location>
        <begin position="739"/>
        <end position="755"/>
    </location>
</feature>
<feature type="region of interest" description="Disordered" evidence="2">
    <location>
        <begin position="145"/>
        <end position="173"/>
    </location>
</feature>
<dbReference type="AlphaFoldDB" id="A0AAW0TRG7"/>
<dbReference type="Proteomes" id="UP001487740">
    <property type="component" value="Unassembled WGS sequence"/>
</dbReference>
<accession>A0AAW0TRG7</accession>
<evidence type="ECO:0000256" key="1">
    <source>
        <dbReference type="SAM" id="Coils"/>
    </source>
</evidence>
<feature type="coiled-coil region" evidence="1">
    <location>
        <begin position="231"/>
        <end position="265"/>
    </location>
</feature>
<feature type="region of interest" description="Disordered" evidence="2">
    <location>
        <begin position="556"/>
        <end position="575"/>
    </location>
</feature>
<gene>
    <name evidence="3" type="ORF">O3P69_020887</name>
</gene>
<feature type="coiled-coil region" evidence="1">
    <location>
        <begin position="501"/>
        <end position="535"/>
    </location>
</feature>
<reference evidence="3 4" key="1">
    <citation type="submission" date="2023-03" db="EMBL/GenBank/DDBJ databases">
        <title>High-quality genome of Scylla paramamosain provides insights in environmental adaptation.</title>
        <authorList>
            <person name="Zhang L."/>
        </authorList>
    </citation>
    <scope>NUCLEOTIDE SEQUENCE [LARGE SCALE GENOMIC DNA]</scope>
    <source>
        <strain evidence="3">LZ_2023a</strain>
        <tissue evidence="3">Muscle</tissue>
    </source>
</reference>
<feature type="region of interest" description="Disordered" evidence="2">
    <location>
        <begin position="731"/>
        <end position="772"/>
    </location>
</feature>
<dbReference type="EMBL" id="JARAKH010000028">
    <property type="protein sequence ID" value="KAK8389249.1"/>
    <property type="molecule type" value="Genomic_DNA"/>
</dbReference>
<feature type="region of interest" description="Disordered" evidence="2">
    <location>
        <begin position="50"/>
        <end position="75"/>
    </location>
</feature>
<evidence type="ECO:0000313" key="4">
    <source>
        <dbReference type="Proteomes" id="UP001487740"/>
    </source>
</evidence>
<proteinExistence type="predicted"/>
<evidence type="ECO:0000313" key="3">
    <source>
        <dbReference type="EMBL" id="KAK8389250.1"/>
    </source>
</evidence>
<dbReference type="GO" id="GO:0005802">
    <property type="term" value="C:trans-Golgi network"/>
    <property type="evidence" value="ECO:0007669"/>
    <property type="project" value="TreeGrafter"/>
</dbReference>
<evidence type="ECO:0008006" key="5">
    <source>
        <dbReference type="Google" id="ProtNLM"/>
    </source>
</evidence>
<dbReference type="EMBL" id="JARAKH010000028">
    <property type="protein sequence ID" value="KAK8389250.1"/>
    <property type="molecule type" value="Genomic_DNA"/>
</dbReference>
<organism evidence="3 4">
    <name type="scientific">Scylla paramamosain</name>
    <name type="common">Mud crab</name>
    <dbReference type="NCBI Taxonomy" id="85552"/>
    <lineage>
        <taxon>Eukaryota</taxon>
        <taxon>Metazoa</taxon>
        <taxon>Ecdysozoa</taxon>
        <taxon>Arthropoda</taxon>
        <taxon>Crustacea</taxon>
        <taxon>Multicrustacea</taxon>
        <taxon>Malacostraca</taxon>
        <taxon>Eumalacostraca</taxon>
        <taxon>Eucarida</taxon>
        <taxon>Decapoda</taxon>
        <taxon>Pleocyemata</taxon>
        <taxon>Brachyura</taxon>
        <taxon>Eubrachyura</taxon>
        <taxon>Portunoidea</taxon>
        <taxon>Portunidae</taxon>
        <taxon>Portuninae</taxon>
        <taxon>Scylla</taxon>
    </lineage>
</organism>
<feature type="compositionally biased region" description="Polar residues" evidence="2">
    <location>
        <begin position="756"/>
        <end position="772"/>
    </location>
</feature>
<dbReference type="EMBL" id="JARAKH010000028">
    <property type="protein sequence ID" value="KAK8389251.1"/>
    <property type="molecule type" value="Genomic_DNA"/>
</dbReference>
<keyword evidence="1" id="KW-0175">Coiled coil</keyword>
<sequence length="937" mass="106169">MDINQSSCSSEQLTSQQLQLEESLGSSSIISRKIIANSDCPINETRHSIEISDSSAQKTSFRGSSDVIDENNSSMHNKDEVVLNSEDNYGDECSLSYGNESLNPLGTTILQDDSVIEFSLHTEKGQDTNHDMELVLAHTVDSDLENIPSQPVKMPEPPEHKGENEDETQQVPVKLEEEETQETLMKIKAKEQSNSNQFQNEISTLLSATSALCSPSSDVEVGRVDFSSTPKENLMRMVSDLLNECDWLKKEKARLENEVDCLEADHSSLAYMVQIEALEKSLAQAQADACSWEHKLQQAEQNYMAENVKIRTDLTTRLERITKQYEAANKDKEAMVIKYATSEREVIIARKQKEALEKKMKDMEKERENLLSKNKMLISERARICQTLDTKVQKNNSYQREVDRLKDEINGKDIKIKWAQAKLKSEMEAHQECQGKLDRALTKITKHEEELRAIKEEAENTVQAAKEDENSRANVLDMQLKEEKARLIMERQVNEDRGSAFTKITTELEELKHKHQALEEEASSLRTRLASREMEQDEMEKLFSCLRAEATTARQEASDLSHQLSNSAHLQQQLTREKEQLEHASEEVDRLQSTNNELENELLACRQKEAELLAFTQKLSDKNVQIQSQYSALQSKTQLTEIEHEELKAEVEELKLQKGKLKAELTRENQKHNIKLENLNQQLTEKTEEAKKLATKASDLENEVQVLNRKHNNALKDITREMQKLRRRLDLQENGSSGGNESASGGVSSGRSSQSVTPHDNLSQGSRASSNTSLNTLEYHNDTSSQTQDHLPPLNDPMVTQQLLVDRIIKLQKSAAKRAEKMEFLEEHNAQLVGELKKKSRIIHHYIMREEAGALANSASDTSKAELMRHGGIMASVYGSAPRDGTMTLELSLEINRKLQAVLEDTLLKNITLKENLNTLGDEIAKISQQKQIGTKK</sequence>
<dbReference type="PANTHER" id="PTHR18911">
    <property type="entry name" value="CTCL TUMOR ANTIGEN HD-CL-01"/>
    <property type="match status" value="1"/>
</dbReference>
<dbReference type="PANTHER" id="PTHR18911:SF5">
    <property type="entry name" value="COILED-COIL DOMAIN-CONTAINING PROTEIN 186"/>
    <property type="match status" value="1"/>
</dbReference>
<protein>
    <recommendedName>
        <fullName evidence="5">Coiled-coil domain-containing protein 186</fullName>
    </recommendedName>
</protein>
<feature type="compositionally biased region" description="Polar residues" evidence="2">
    <location>
        <begin position="51"/>
        <end position="63"/>
    </location>
</feature>
<evidence type="ECO:0000256" key="2">
    <source>
        <dbReference type="SAM" id="MobiDB-lite"/>
    </source>
</evidence>
<keyword evidence="4" id="KW-1185">Reference proteome</keyword>
<name>A0AAW0TRG7_SCYPA</name>
<dbReference type="InterPro" id="IPR038830">
    <property type="entry name" value="CCDC186"/>
</dbReference>
<dbReference type="GO" id="GO:0031267">
    <property type="term" value="F:small GTPase binding"/>
    <property type="evidence" value="ECO:0007669"/>
    <property type="project" value="TreeGrafter"/>
</dbReference>
<comment type="caution">
    <text evidence="3">The sequence shown here is derived from an EMBL/GenBank/DDBJ whole genome shotgun (WGS) entry which is preliminary data.</text>
</comment>